<organism evidence="1 2">
    <name type="scientific">Candidatus Roizmanbacteria bacterium RIFCSPHIGHO2_02_FULL_37_24</name>
    <dbReference type="NCBI Taxonomy" id="1802037"/>
    <lineage>
        <taxon>Bacteria</taxon>
        <taxon>Candidatus Roizmaniibacteriota</taxon>
    </lineage>
</organism>
<evidence type="ECO:0000313" key="1">
    <source>
        <dbReference type="EMBL" id="OGK24715.1"/>
    </source>
</evidence>
<evidence type="ECO:0000313" key="2">
    <source>
        <dbReference type="Proteomes" id="UP000177159"/>
    </source>
</evidence>
<comment type="caution">
    <text evidence="1">The sequence shown here is derived from an EMBL/GenBank/DDBJ whole genome shotgun (WGS) entry which is preliminary data.</text>
</comment>
<sequence length="352" mass="39277">MLDTLAEAPEVAIIPPREAYMPFTHAGAEKIIPAEDSRGSLQHGLETLVSAYETARVAHGVTYEDGISGLIADLAGDIRGSQDAQKVLAVAQKYLSRDELRAVVQFFQRTNTFWNDLLARAELERSLYTGKLKENSERKLQLGSFQQKLAHLLYEMGHYHPDSVERRVFELAMKLIDEFAGREDSGLFAEIQGILDGAGAQAALMRGFQDSDYVVIIPDPDDRIEMGATDLKGVDFMVIDQNGKIICVDAKGNRSRQCDYPTVTDRSVPAMTRDHMFKYLSGNNPRDDDSYPGIATARRQYARSLDMSHVVVTLPTRKQFLSTGQINPNYRGPFMHSIISEAEHIGEYETVA</sequence>
<accession>A0A1F7H0R9</accession>
<dbReference type="Proteomes" id="UP000177159">
    <property type="component" value="Unassembled WGS sequence"/>
</dbReference>
<proteinExistence type="predicted"/>
<dbReference type="EMBL" id="MFZM01000004">
    <property type="protein sequence ID" value="OGK24715.1"/>
    <property type="molecule type" value="Genomic_DNA"/>
</dbReference>
<protein>
    <submittedName>
        <fullName evidence="1">Uncharacterized protein</fullName>
    </submittedName>
</protein>
<reference evidence="1 2" key="1">
    <citation type="journal article" date="2016" name="Nat. Commun.">
        <title>Thousands of microbial genomes shed light on interconnected biogeochemical processes in an aquifer system.</title>
        <authorList>
            <person name="Anantharaman K."/>
            <person name="Brown C.T."/>
            <person name="Hug L.A."/>
            <person name="Sharon I."/>
            <person name="Castelle C.J."/>
            <person name="Probst A.J."/>
            <person name="Thomas B.C."/>
            <person name="Singh A."/>
            <person name="Wilkins M.J."/>
            <person name="Karaoz U."/>
            <person name="Brodie E.L."/>
            <person name="Williams K.H."/>
            <person name="Hubbard S.S."/>
            <person name="Banfield J.F."/>
        </authorList>
    </citation>
    <scope>NUCLEOTIDE SEQUENCE [LARGE SCALE GENOMIC DNA]</scope>
</reference>
<dbReference type="AlphaFoldDB" id="A0A1F7H0R9"/>
<name>A0A1F7H0R9_9BACT</name>
<gene>
    <name evidence="1" type="ORF">A3C24_01165</name>
</gene>